<sequence length="136" mass="14842">SFVSEQQPKKAFFFPLSAPPRESPSACVPSHSLPPTLSLSLSLNIAGCEAPVLTHHLLSVPSELRSHPTAGSPSRAPAYFFCGDLKLQSLLESSHRGFHQFFLRISAAMNVHIIFEQGLLVMYLGSQVDHVTSTQE</sequence>
<reference evidence="2" key="3">
    <citation type="submission" date="2018-08" db="UniProtKB">
        <authorList>
            <consortium name="EnsemblPlants"/>
        </authorList>
    </citation>
    <scope>IDENTIFICATION</scope>
    <source>
        <strain evidence="2">cv. Bd21</strain>
    </source>
</reference>
<reference evidence="1" key="2">
    <citation type="submission" date="2017-06" db="EMBL/GenBank/DDBJ databases">
        <title>WGS assembly of Brachypodium distachyon.</title>
        <authorList>
            <consortium name="The International Brachypodium Initiative"/>
            <person name="Lucas S."/>
            <person name="Harmon-Smith M."/>
            <person name="Lail K."/>
            <person name="Tice H."/>
            <person name="Grimwood J."/>
            <person name="Bruce D."/>
            <person name="Barry K."/>
            <person name="Shu S."/>
            <person name="Lindquist E."/>
            <person name="Wang M."/>
            <person name="Pitluck S."/>
            <person name="Vogel J.P."/>
            <person name="Garvin D.F."/>
            <person name="Mockler T.C."/>
            <person name="Schmutz J."/>
            <person name="Rokhsar D."/>
            <person name="Bevan M.W."/>
        </authorList>
    </citation>
    <scope>NUCLEOTIDE SEQUENCE</scope>
    <source>
        <strain evidence="1">Bd21</strain>
    </source>
</reference>
<gene>
    <name evidence="1" type="ORF">BRADI_4g29933v3</name>
</gene>
<proteinExistence type="predicted"/>
<reference evidence="1 2" key="1">
    <citation type="journal article" date="2010" name="Nature">
        <title>Genome sequencing and analysis of the model grass Brachypodium distachyon.</title>
        <authorList>
            <consortium name="International Brachypodium Initiative"/>
        </authorList>
    </citation>
    <scope>NUCLEOTIDE SEQUENCE [LARGE SCALE GENOMIC DNA]</scope>
    <source>
        <strain evidence="1 2">Bd21</strain>
    </source>
</reference>
<dbReference type="EnsemblPlants" id="KQJ90184">
    <property type="protein sequence ID" value="KQJ90184"/>
    <property type="gene ID" value="BRADI_4g29933v3"/>
</dbReference>
<dbReference type="EMBL" id="CM000883">
    <property type="protein sequence ID" value="PNT64536.1"/>
    <property type="molecule type" value="Genomic_DNA"/>
</dbReference>
<dbReference type="AlphaFoldDB" id="A0A0Q3IVX2"/>
<dbReference type="Gramene" id="PNT64536">
    <property type="protein sequence ID" value="PNT64536"/>
    <property type="gene ID" value="BRADI_4g29933v3"/>
</dbReference>
<feature type="non-terminal residue" evidence="1">
    <location>
        <position position="1"/>
    </location>
</feature>
<keyword evidence="3" id="KW-1185">Reference proteome</keyword>
<name>A0A0Q3IVX2_BRADI</name>
<accession>A0A0Q3IVX2</accession>
<organism evidence="1">
    <name type="scientific">Brachypodium distachyon</name>
    <name type="common">Purple false brome</name>
    <name type="synonym">Trachynia distachya</name>
    <dbReference type="NCBI Taxonomy" id="15368"/>
    <lineage>
        <taxon>Eukaryota</taxon>
        <taxon>Viridiplantae</taxon>
        <taxon>Streptophyta</taxon>
        <taxon>Embryophyta</taxon>
        <taxon>Tracheophyta</taxon>
        <taxon>Spermatophyta</taxon>
        <taxon>Magnoliopsida</taxon>
        <taxon>Liliopsida</taxon>
        <taxon>Poales</taxon>
        <taxon>Poaceae</taxon>
        <taxon>BOP clade</taxon>
        <taxon>Pooideae</taxon>
        <taxon>Stipodae</taxon>
        <taxon>Brachypodieae</taxon>
        <taxon>Brachypodium</taxon>
    </lineage>
</organism>
<protein>
    <submittedName>
        <fullName evidence="1 2">Uncharacterized protein</fullName>
    </submittedName>
</protein>
<evidence type="ECO:0000313" key="2">
    <source>
        <dbReference type="EnsemblPlants" id="KQJ90184"/>
    </source>
</evidence>
<dbReference type="EnsemblPlants" id="KQJ90185">
    <property type="protein sequence ID" value="KQJ90185"/>
    <property type="gene ID" value="BRADI_4g29933v3"/>
</dbReference>
<dbReference type="EnsemblPlants" id="PNT64536">
    <property type="protein sequence ID" value="PNT64536"/>
    <property type="gene ID" value="BRADI_4g29933v3"/>
</dbReference>
<dbReference type="InParanoid" id="A0A0Q3IVX2"/>
<dbReference type="Proteomes" id="UP000008810">
    <property type="component" value="Chromosome 4"/>
</dbReference>
<dbReference type="Gramene" id="KQJ90184">
    <property type="protein sequence ID" value="KQJ90184"/>
    <property type="gene ID" value="BRADI_4g29933v3"/>
</dbReference>
<evidence type="ECO:0000313" key="3">
    <source>
        <dbReference type="Proteomes" id="UP000008810"/>
    </source>
</evidence>
<dbReference type="Gramene" id="KQJ90185">
    <property type="protein sequence ID" value="KQJ90185"/>
    <property type="gene ID" value="BRADI_4g29933v3"/>
</dbReference>
<dbReference type="EMBL" id="CM000883">
    <property type="protein sequence ID" value="KQJ90185.1"/>
    <property type="molecule type" value="Genomic_DNA"/>
</dbReference>
<dbReference type="EMBL" id="CM000883">
    <property type="protein sequence ID" value="KQJ90184.1"/>
    <property type="molecule type" value="Genomic_DNA"/>
</dbReference>
<evidence type="ECO:0000313" key="1">
    <source>
        <dbReference type="EMBL" id="KQJ90184.1"/>
    </source>
</evidence>